<evidence type="ECO:0000256" key="2">
    <source>
        <dbReference type="ARBA" id="ARBA00005716"/>
    </source>
</evidence>
<dbReference type="AlphaFoldDB" id="A0A1Y2DDF3"/>
<dbReference type="Gene3D" id="6.10.250.2610">
    <property type="match status" value="1"/>
</dbReference>
<dbReference type="GO" id="GO:0070847">
    <property type="term" value="C:core mediator complex"/>
    <property type="evidence" value="ECO:0007669"/>
    <property type="project" value="TreeGrafter"/>
</dbReference>
<evidence type="ECO:0000256" key="3">
    <source>
        <dbReference type="ARBA" id="ARBA00020637"/>
    </source>
</evidence>
<dbReference type="OrthoDB" id="5329317at2759"/>
<dbReference type="GO" id="GO:0006357">
    <property type="term" value="P:regulation of transcription by RNA polymerase II"/>
    <property type="evidence" value="ECO:0007669"/>
    <property type="project" value="InterPro"/>
</dbReference>
<name>A0A1Y2DDF3_9PEZI</name>
<evidence type="ECO:0000256" key="10">
    <source>
        <dbReference type="SAM" id="MobiDB-lite"/>
    </source>
</evidence>
<dbReference type="Proteomes" id="UP000193689">
    <property type="component" value="Unassembled WGS sequence"/>
</dbReference>
<keyword evidence="12" id="KW-1185">Reference proteome</keyword>
<evidence type="ECO:0000256" key="6">
    <source>
        <dbReference type="ARBA" id="ARBA00023163"/>
    </source>
</evidence>
<keyword evidence="7 9" id="KW-0539">Nucleus</keyword>
<comment type="similarity">
    <text evidence="2 9">Belongs to the Mediator complex subunit 8 family.</text>
</comment>
<dbReference type="GO" id="GO:0003712">
    <property type="term" value="F:transcription coregulator activity"/>
    <property type="evidence" value="ECO:0007669"/>
    <property type="project" value="InterPro"/>
</dbReference>
<dbReference type="GO" id="GO:0016592">
    <property type="term" value="C:mediator complex"/>
    <property type="evidence" value="ECO:0007669"/>
    <property type="project" value="InterPro"/>
</dbReference>
<gene>
    <name evidence="9" type="primary">MED8</name>
    <name evidence="11" type="ORF">BCR38DRAFT_461312</name>
</gene>
<evidence type="ECO:0000313" key="12">
    <source>
        <dbReference type="Proteomes" id="UP000193689"/>
    </source>
</evidence>
<evidence type="ECO:0000256" key="1">
    <source>
        <dbReference type="ARBA" id="ARBA00004123"/>
    </source>
</evidence>
<dbReference type="PANTHER" id="PTHR13074">
    <property type="entry name" value="MEDIATOR OF RNA POLYMERASE II TRANSCRIPTION SUBUNIT 8"/>
    <property type="match status" value="1"/>
</dbReference>
<protein>
    <recommendedName>
        <fullName evidence="3 9">Mediator of RNA polymerase II transcription subunit 8</fullName>
    </recommendedName>
    <alternativeName>
        <fullName evidence="8 9">Mediator complex subunit 8</fullName>
    </alternativeName>
</protein>
<feature type="region of interest" description="Disordered" evidence="10">
    <location>
        <begin position="162"/>
        <end position="230"/>
    </location>
</feature>
<dbReference type="STRING" id="1141098.A0A1Y2DDF3"/>
<evidence type="ECO:0000256" key="9">
    <source>
        <dbReference type="RuleBase" id="RU364144"/>
    </source>
</evidence>
<keyword evidence="5 9" id="KW-0010">Activator</keyword>
<dbReference type="InParanoid" id="A0A1Y2DDF3"/>
<comment type="subunit">
    <text evidence="9">Component of the Mediator complex.</text>
</comment>
<feature type="compositionally biased region" description="Acidic residues" evidence="10">
    <location>
        <begin position="179"/>
        <end position="197"/>
    </location>
</feature>
<reference evidence="11 12" key="1">
    <citation type="submission" date="2016-07" db="EMBL/GenBank/DDBJ databases">
        <title>Pervasive Adenine N6-methylation of Active Genes in Fungi.</title>
        <authorList>
            <consortium name="DOE Joint Genome Institute"/>
            <person name="Mondo S.J."/>
            <person name="Dannebaum R.O."/>
            <person name="Kuo R.C."/>
            <person name="Labutti K."/>
            <person name="Haridas S."/>
            <person name="Kuo A."/>
            <person name="Salamov A."/>
            <person name="Ahrendt S.R."/>
            <person name="Lipzen A."/>
            <person name="Sullivan W."/>
            <person name="Andreopoulos W.B."/>
            <person name="Clum A."/>
            <person name="Lindquist E."/>
            <person name="Daum C."/>
            <person name="Ramamoorthy G.K."/>
            <person name="Gryganskyi A."/>
            <person name="Culley D."/>
            <person name="Magnuson J.K."/>
            <person name="James T.Y."/>
            <person name="O'Malley M.A."/>
            <person name="Stajich J.E."/>
            <person name="Spatafora J.W."/>
            <person name="Visel A."/>
            <person name="Grigoriev I.V."/>
        </authorList>
    </citation>
    <scope>NUCLEOTIDE SEQUENCE [LARGE SCALE GENOMIC DNA]</scope>
    <source>
        <strain evidence="11 12">CBS 129021</strain>
    </source>
</reference>
<dbReference type="InterPro" id="IPR019364">
    <property type="entry name" value="Mediatior_Med8_fun/met"/>
</dbReference>
<comment type="subcellular location">
    <subcellularLocation>
        <location evidence="1 9">Nucleus</location>
    </subcellularLocation>
</comment>
<evidence type="ECO:0000256" key="7">
    <source>
        <dbReference type="ARBA" id="ARBA00023242"/>
    </source>
</evidence>
<sequence length="245" mass="27420">MSSSASALGLSNDELKVVEQSRQRLYQLTNSIGGLRSKVLQSNPLPPLQELQNQADVLQNNIASVLQVLSKNHDLFTRLAVHPSTNYPGRIQEGLLMGLLRKKPEPEVEAAMNEGRKTYGDMADGEGFEALSGRWGKVRNYMIDRLEPFMKEEQLDPYTTEEREMGVENVRTGLRRELEEFESDSEEDDEDEDEEEGGNNKGRNVSQAADDDDPDIIMLDRPPPPLPMEGTGWLAGCFLARVAKT</sequence>
<dbReference type="Gene3D" id="1.20.58.1710">
    <property type="match status" value="1"/>
</dbReference>
<evidence type="ECO:0000313" key="11">
    <source>
        <dbReference type="EMBL" id="ORY57146.1"/>
    </source>
</evidence>
<keyword evidence="6 9" id="KW-0804">Transcription</keyword>
<evidence type="ECO:0000256" key="4">
    <source>
        <dbReference type="ARBA" id="ARBA00023015"/>
    </source>
</evidence>
<evidence type="ECO:0000256" key="8">
    <source>
        <dbReference type="ARBA" id="ARBA00031261"/>
    </source>
</evidence>
<evidence type="ECO:0000256" key="5">
    <source>
        <dbReference type="ARBA" id="ARBA00023159"/>
    </source>
</evidence>
<dbReference type="EMBL" id="MCFJ01000020">
    <property type="protein sequence ID" value="ORY57146.1"/>
    <property type="molecule type" value="Genomic_DNA"/>
</dbReference>
<dbReference type="Pfam" id="PF10232">
    <property type="entry name" value="Med8"/>
    <property type="match status" value="1"/>
</dbReference>
<dbReference type="PANTHER" id="PTHR13074:SF9">
    <property type="entry name" value="MEDIATOR OF RNA POLYMERASE II TRANSCRIPTION SUBUNIT 8"/>
    <property type="match status" value="1"/>
</dbReference>
<organism evidence="11 12">
    <name type="scientific">Pseudomassariella vexata</name>
    <dbReference type="NCBI Taxonomy" id="1141098"/>
    <lineage>
        <taxon>Eukaryota</taxon>
        <taxon>Fungi</taxon>
        <taxon>Dikarya</taxon>
        <taxon>Ascomycota</taxon>
        <taxon>Pezizomycotina</taxon>
        <taxon>Sordariomycetes</taxon>
        <taxon>Xylariomycetidae</taxon>
        <taxon>Amphisphaeriales</taxon>
        <taxon>Pseudomassariaceae</taxon>
        <taxon>Pseudomassariella</taxon>
    </lineage>
</organism>
<keyword evidence="4 9" id="KW-0805">Transcription regulation</keyword>
<dbReference type="GO" id="GO:0000978">
    <property type="term" value="F:RNA polymerase II cis-regulatory region sequence-specific DNA binding"/>
    <property type="evidence" value="ECO:0007669"/>
    <property type="project" value="TreeGrafter"/>
</dbReference>
<accession>A0A1Y2DDF3</accession>
<comment type="caution">
    <text evidence="11">The sequence shown here is derived from an EMBL/GenBank/DDBJ whole genome shotgun (WGS) entry which is preliminary data.</text>
</comment>
<proteinExistence type="inferred from homology"/>
<comment type="function">
    <text evidence="9">Component of the Mediator complex, a coactivator involved in the regulated transcription of nearly all RNA polymerase II-dependent genes. Mediator functions as a bridge to convey information from gene-specific regulatory proteins to the basal RNA polymerase II transcription machinery. Mediator is recruited to promoters by direct interactions with regulatory proteins and serves as a scaffold for the assembly of a functional preinitiation complex with RNA polymerase II and the general transcription factors.</text>
</comment>